<gene>
    <name evidence="1" type="ORF">CI109_100405</name>
</gene>
<organism evidence="1 2">
    <name type="scientific">Kwoniella shandongensis</name>
    <dbReference type="NCBI Taxonomy" id="1734106"/>
    <lineage>
        <taxon>Eukaryota</taxon>
        <taxon>Fungi</taxon>
        <taxon>Dikarya</taxon>
        <taxon>Basidiomycota</taxon>
        <taxon>Agaricomycotina</taxon>
        <taxon>Tremellomycetes</taxon>
        <taxon>Tremellales</taxon>
        <taxon>Cryptococcaceae</taxon>
        <taxon>Kwoniella</taxon>
    </lineage>
</organism>
<dbReference type="KEGG" id="ksn:43587052"/>
<evidence type="ECO:0000313" key="2">
    <source>
        <dbReference type="Proteomes" id="UP000322225"/>
    </source>
</evidence>
<dbReference type="AlphaFoldDB" id="A0AAJ8LEV3"/>
<dbReference type="RefSeq" id="XP_031862740.2">
    <property type="nucleotide sequence ID" value="XM_032002933.2"/>
</dbReference>
<protein>
    <submittedName>
        <fullName evidence="1">Uncharacterized protein</fullName>
    </submittedName>
</protein>
<sequence>MSSITPSRPNSFLVFLDKDRSNNNELTMSTSSIPGTSHGAKEELSTYEVEFKKQFQLCQAREREGPQWLQDHFQSMNEETESAMSEQGLAGRTKAILTDGETFDAWMEVQSKMGDKGALVLGTREKWASELSEPGGSQRPYKAVLTRLITNPSHDPTVMSQEEERELLEEFYSKSRFTREGRFDWAEKVISERQGWTWLAIPKEDIVRLSEVVPDIIHKLIKVGTLE</sequence>
<dbReference type="EMBL" id="CP144051">
    <property type="protein sequence ID" value="WWD15981.1"/>
    <property type="molecule type" value="Genomic_DNA"/>
</dbReference>
<reference evidence="1" key="2">
    <citation type="submission" date="2024-01" db="EMBL/GenBank/DDBJ databases">
        <title>Comparative genomics of Cryptococcus and Kwoniella reveals pathogenesis evolution and contrasting modes of karyotype evolution via chromosome fusion or intercentromeric recombination.</title>
        <authorList>
            <person name="Coelho M.A."/>
            <person name="David-Palma M."/>
            <person name="Shea T."/>
            <person name="Bowers K."/>
            <person name="McGinley-Smith S."/>
            <person name="Mohammad A.W."/>
            <person name="Gnirke A."/>
            <person name="Yurkov A.M."/>
            <person name="Nowrousian M."/>
            <person name="Sun S."/>
            <person name="Cuomo C.A."/>
            <person name="Heitman J."/>
        </authorList>
    </citation>
    <scope>NUCLEOTIDE SEQUENCE</scope>
    <source>
        <strain evidence="1">CBS 12478</strain>
    </source>
</reference>
<dbReference type="Proteomes" id="UP000322225">
    <property type="component" value="Chromosome 1"/>
</dbReference>
<keyword evidence="2" id="KW-1185">Reference proteome</keyword>
<evidence type="ECO:0000313" key="1">
    <source>
        <dbReference type="EMBL" id="WWD15981.1"/>
    </source>
</evidence>
<dbReference type="GeneID" id="43587052"/>
<accession>A0AAJ8LEV3</accession>
<proteinExistence type="predicted"/>
<name>A0AAJ8LEV3_9TREE</name>
<reference evidence="1" key="1">
    <citation type="submission" date="2017-08" db="EMBL/GenBank/DDBJ databases">
        <authorList>
            <person name="Cuomo C."/>
            <person name="Billmyre B."/>
            <person name="Heitman J."/>
        </authorList>
    </citation>
    <scope>NUCLEOTIDE SEQUENCE</scope>
    <source>
        <strain evidence="1">CBS 12478</strain>
    </source>
</reference>